<accession>A0A0R1VV16</accession>
<dbReference type="CDD" id="cd05466">
    <property type="entry name" value="PBP2_LTTR_substrate"/>
    <property type="match status" value="1"/>
</dbReference>
<evidence type="ECO:0000256" key="3">
    <source>
        <dbReference type="ARBA" id="ARBA00023125"/>
    </source>
</evidence>
<dbReference type="GO" id="GO:0005829">
    <property type="term" value="C:cytosol"/>
    <property type="evidence" value="ECO:0007669"/>
    <property type="project" value="TreeGrafter"/>
</dbReference>
<dbReference type="Pfam" id="PF00126">
    <property type="entry name" value="HTH_1"/>
    <property type="match status" value="1"/>
</dbReference>
<evidence type="ECO:0000256" key="4">
    <source>
        <dbReference type="ARBA" id="ARBA00023163"/>
    </source>
</evidence>
<dbReference type="PRINTS" id="PR00039">
    <property type="entry name" value="HTHLYSR"/>
</dbReference>
<gene>
    <name evidence="6" type="ORF">FC59_GL000196</name>
</gene>
<dbReference type="Pfam" id="PF03466">
    <property type="entry name" value="LysR_substrate"/>
    <property type="match status" value="1"/>
</dbReference>
<feature type="domain" description="HTH lysR-type" evidence="5">
    <location>
        <begin position="15"/>
        <end position="72"/>
    </location>
</feature>
<keyword evidence="2" id="KW-0805">Transcription regulation</keyword>
<evidence type="ECO:0000313" key="6">
    <source>
        <dbReference type="EMBL" id="KRM05340.1"/>
    </source>
</evidence>
<dbReference type="InterPro" id="IPR050950">
    <property type="entry name" value="HTH-type_LysR_regulators"/>
</dbReference>
<sequence>MSYNNFIIGGIYMNDPEALLHYLDVLLKENNFTKAARELYISQPYLTQLIKRIEKRLGTQIINRDHVPFSLTEAGMIYYKYLENISYNDQQLERELAPFTQPNKEIIKLGILESLGTFLLPRLLPDFLKENPTVEIQLFENSPRKSETSLLNGDIDCYIGQTPKTISRDLTYSVKDGEQYYVVIPQNSSYFQPGKFILEPSSLDLKEVLQASMVLSASESAIRHQVNGLFQKFHIKPNIVLESKSIVTATELSLRGVGLTISSASILTKMRQTPINLLPIDENLIYIQFFIATKADTEPSPALQKLINSFKVLNLKSRI</sequence>
<dbReference type="eggNOG" id="COG0583">
    <property type="taxonomic scope" value="Bacteria"/>
</dbReference>
<keyword evidence="3" id="KW-0238">DNA-binding</keyword>
<evidence type="ECO:0000256" key="2">
    <source>
        <dbReference type="ARBA" id="ARBA00023015"/>
    </source>
</evidence>
<evidence type="ECO:0000256" key="1">
    <source>
        <dbReference type="ARBA" id="ARBA00009437"/>
    </source>
</evidence>
<dbReference type="PATRIC" id="fig|1423767.3.peg.206"/>
<dbReference type="PANTHER" id="PTHR30419:SF8">
    <property type="entry name" value="NITROGEN ASSIMILATION TRANSCRIPTIONAL ACTIVATOR-RELATED"/>
    <property type="match status" value="1"/>
</dbReference>
<dbReference type="EMBL" id="AZFU01000013">
    <property type="protein sequence ID" value="KRM05340.1"/>
    <property type="molecule type" value="Genomic_DNA"/>
</dbReference>
<comment type="similarity">
    <text evidence="1">Belongs to the LysR transcriptional regulatory family.</text>
</comment>
<dbReference type="InterPro" id="IPR036388">
    <property type="entry name" value="WH-like_DNA-bd_sf"/>
</dbReference>
<dbReference type="AlphaFoldDB" id="A0A0R1VV16"/>
<dbReference type="Proteomes" id="UP000051307">
    <property type="component" value="Unassembled WGS sequence"/>
</dbReference>
<dbReference type="Gene3D" id="1.10.10.10">
    <property type="entry name" value="Winged helix-like DNA-binding domain superfamily/Winged helix DNA-binding domain"/>
    <property type="match status" value="1"/>
</dbReference>
<dbReference type="InterPro" id="IPR005119">
    <property type="entry name" value="LysR_subst-bd"/>
</dbReference>
<dbReference type="SUPFAM" id="SSF53850">
    <property type="entry name" value="Periplasmic binding protein-like II"/>
    <property type="match status" value="1"/>
</dbReference>
<dbReference type="GO" id="GO:0003677">
    <property type="term" value="F:DNA binding"/>
    <property type="evidence" value="ECO:0007669"/>
    <property type="project" value="UniProtKB-KW"/>
</dbReference>
<evidence type="ECO:0000259" key="5">
    <source>
        <dbReference type="PROSITE" id="PS50931"/>
    </source>
</evidence>
<dbReference type="PROSITE" id="PS50931">
    <property type="entry name" value="HTH_LYSR"/>
    <property type="match status" value="1"/>
</dbReference>
<dbReference type="InterPro" id="IPR000847">
    <property type="entry name" value="LysR_HTH_N"/>
</dbReference>
<protein>
    <submittedName>
        <fullName evidence="6">Transcriptional regulator</fullName>
    </submittedName>
</protein>
<comment type="caution">
    <text evidence="6">The sequence shown here is derived from an EMBL/GenBank/DDBJ whole genome shotgun (WGS) entry which is preliminary data.</text>
</comment>
<reference evidence="6 7" key="1">
    <citation type="journal article" date="2015" name="Genome Announc.">
        <title>Expanding the biotechnology potential of lactobacilli through comparative genomics of 213 strains and associated genera.</title>
        <authorList>
            <person name="Sun Z."/>
            <person name="Harris H.M."/>
            <person name="McCann A."/>
            <person name="Guo C."/>
            <person name="Argimon S."/>
            <person name="Zhang W."/>
            <person name="Yang X."/>
            <person name="Jeffery I.B."/>
            <person name="Cooney J.C."/>
            <person name="Kagawa T.F."/>
            <person name="Liu W."/>
            <person name="Song Y."/>
            <person name="Salvetti E."/>
            <person name="Wrobel A."/>
            <person name="Rasinkangas P."/>
            <person name="Parkhill J."/>
            <person name="Rea M.C."/>
            <person name="O'Sullivan O."/>
            <person name="Ritari J."/>
            <person name="Douillard F.P."/>
            <person name="Paul Ross R."/>
            <person name="Yang R."/>
            <person name="Briner A.E."/>
            <person name="Felis G.E."/>
            <person name="de Vos W.M."/>
            <person name="Barrangou R."/>
            <person name="Klaenhammer T.R."/>
            <person name="Caufield P.W."/>
            <person name="Cui Y."/>
            <person name="Zhang H."/>
            <person name="O'Toole P.W."/>
        </authorList>
    </citation>
    <scope>NUCLEOTIDE SEQUENCE [LARGE SCALE GENOMIC DNA]</scope>
    <source>
        <strain evidence="6 7">DSM 16761</strain>
    </source>
</reference>
<dbReference type="InterPro" id="IPR036390">
    <property type="entry name" value="WH_DNA-bd_sf"/>
</dbReference>
<organism evidence="6 7">
    <name type="scientific">Lactobacillus kitasatonis DSM 16761 = JCM 1039</name>
    <dbReference type="NCBI Taxonomy" id="1423767"/>
    <lineage>
        <taxon>Bacteria</taxon>
        <taxon>Bacillati</taxon>
        <taxon>Bacillota</taxon>
        <taxon>Bacilli</taxon>
        <taxon>Lactobacillales</taxon>
        <taxon>Lactobacillaceae</taxon>
        <taxon>Lactobacillus</taxon>
    </lineage>
</organism>
<proteinExistence type="inferred from homology"/>
<dbReference type="GO" id="GO:0003700">
    <property type="term" value="F:DNA-binding transcription factor activity"/>
    <property type="evidence" value="ECO:0007669"/>
    <property type="project" value="InterPro"/>
</dbReference>
<evidence type="ECO:0000313" key="7">
    <source>
        <dbReference type="Proteomes" id="UP000051307"/>
    </source>
</evidence>
<name>A0A0R1VV16_9LACO</name>
<dbReference type="Gene3D" id="3.40.190.290">
    <property type="match status" value="1"/>
</dbReference>
<dbReference type="SUPFAM" id="SSF46785">
    <property type="entry name" value="Winged helix' DNA-binding domain"/>
    <property type="match status" value="1"/>
</dbReference>
<dbReference type="PANTHER" id="PTHR30419">
    <property type="entry name" value="HTH-TYPE TRANSCRIPTIONAL REGULATOR YBHD"/>
    <property type="match status" value="1"/>
</dbReference>
<keyword evidence="4" id="KW-0804">Transcription</keyword>